<name>A0AAV9E9Q1_ACOCL</name>
<evidence type="ECO:0000313" key="1">
    <source>
        <dbReference type="EMBL" id="KAK1309708.1"/>
    </source>
</evidence>
<keyword evidence="2" id="KW-1185">Reference proteome</keyword>
<dbReference type="Proteomes" id="UP001180020">
    <property type="component" value="Unassembled WGS sequence"/>
</dbReference>
<comment type="caution">
    <text evidence="1">The sequence shown here is derived from an EMBL/GenBank/DDBJ whole genome shotgun (WGS) entry which is preliminary data.</text>
</comment>
<sequence length="195" mass="21247">MKGGFSCLEFEDQGMKGRHQFGPSGNYHYISNNRSESFNAFIGDARENIQDARKMTNEFIIRRSDDMRAEVTSPTHRVKWTPLPRGVRPRLSVPSGRPPNVSVVSERILVGCAVSACACVGVLRGFGSDACPGGLGRIVFSEEVRGVSFLVEAPDSVSRGFRGPGEGRLVLSSRPGWGDYFLVAAPIKTCQTSHL</sequence>
<evidence type="ECO:0000313" key="2">
    <source>
        <dbReference type="Proteomes" id="UP001180020"/>
    </source>
</evidence>
<organism evidence="1 2">
    <name type="scientific">Acorus calamus</name>
    <name type="common">Sweet flag</name>
    <dbReference type="NCBI Taxonomy" id="4465"/>
    <lineage>
        <taxon>Eukaryota</taxon>
        <taxon>Viridiplantae</taxon>
        <taxon>Streptophyta</taxon>
        <taxon>Embryophyta</taxon>
        <taxon>Tracheophyta</taxon>
        <taxon>Spermatophyta</taxon>
        <taxon>Magnoliopsida</taxon>
        <taxon>Liliopsida</taxon>
        <taxon>Acoraceae</taxon>
        <taxon>Acorus</taxon>
    </lineage>
</organism>
<dbReference type="EMBL" id="JAUJYO010000008">
    <property type="protein sequence ID" value="KAK1309708.1"/>
    <property type="molecule type" value="Genomic_DNA"/>
</dbReference>
<proteinExistence type="predicted"/>
<dbReference type="AlphaFoldDB" id="A0AAV9E9Q1"/>
<gene>
    <name evidence="1" type="ORF">QJS10_CPA08g00699</name>
</gene>
<reference evidence="1" key="2">
    <citation type="submission" date="2023-06" db="EMBL/GenBank/DDBJ databases">
        <authorList>
            <person name="Ma L."/>
            <person name="Liu K.-W."/>
            <person name="Li Z."/>
            <person name="Hsiao Y.-Y."/>
            <person name="Qi Y."/>
            <person name="Fu T."/>
            <person name="Tang G."/>
            <person name="Zhang D."/>
            <person name="Sun W.-H."/>
            <person name="Liu D.-K."/>
            <person name="Li Y."/>
            <person name="Chen G.-Z."/>
            <person name="Liu X.-D."/>
            <person name="Liao X.-Y."/>
            <person name="Jiang Y.-T."/>
            <person name="Yu X."/>
            <person name="Hao Y."/>
            <person name="Huang J."/>
            <person name="Zhao X.-W."/>
            <person name="Ke S."/>
            <person name="Chen Y.-Y."/>
            <person name="Wu W.-L."/>
            <person name="Hsu J.-L."/>
            <person name="Lin Y.-F."/>
            <person name="Huang M.-D."/>
            <person name="Li C.-Y."/>
            <person name="Huang L."/>
            <person name="Wang Z.-W."/>
            <person name="Zhao X."/>
            <person name="Zhong W.-Y."/>
            <person name="Peng D.-H."/>
            <person name="Ahmad S."/>
            <person name="Lan S."/>
            <person name="Zhang J.-S."/>
            <person name="Tsai W.-C."/>
            <person name="Van De Peer Y."/>
            <person name="Liu Z.-J."/>
        </authorList>
    </citation>
    <scope>NUCLEOTIDE SEQUENCE</scope>
    <source>
        <strain evidence="1">CP</strain>
        <tissue evidence="1">Leaves</tissue>
    </source>
</reference>
<accession>A0AAV9E9Q1</accession>
<reference evidence="1" key="1">
    <citation type="journal article" date="2023" name="Nat. Commun.">
        <title>Diploid and tetraploid genomes of Acorus and the evolution of monocots.</title>
        <authorList>
            <person name="Ma L."/>
            <person name="Liu K.W."/>
            <person name="Li Z."/>
            <person name="Hsiao Y.Y."/>
            <person name="Qi Y."/>
            <person name="Fu T."/>
            <person name="Tang G.D."/>
            <person name="Zhang D."/>
            <person name="Sun W.H."/>
            <person name="Liu D.K."/>
            <person name="Li Y."/>
            <person name="Chen G.Z."/>
            <person name="Liu X.D."/>
            <person name="Liao X.Y."/>
            <person name="Jiang Y.T."/>
            <person name="Yu X."/>
            <person name="Hao Y."/>
            <person name="Huang J."/>
            <person name="Zhao X.W."/>
            <person name="Ke S."/>
            <person name="Chen Y.Y."/>
            <person name="Wu W.L."/>
            <person name="Hsu J.L."/>
            <person name="Lin Y.F."/>
            <person name="Huang M.D."/>
            <person name="Li C.Y."/>
            <person name="Huang L."/>
            <person name="Wang Z.W."/>
            <person name="Zhao X."/>
            <person name="Zhong W.Y."/>
            <person name="Peng D.H."/>
            <person name="Ahmad S."/>
            <person name="Lan S."/>
            <person name="Zhang J.S."/>
            <person name="Tsai W.C."/>
            <person name="Van de Peer Y."/>
            <person name="Liu Z.J."/>
        </authorList>
    </citation>
    <scope>NUCLEOTIDE SEQUENCE</scope>
    <source>
        <strain evidence="1">CP</strain>
    </source>
</reference>
<protein>
    <submittedName>
        <fullName evidence="1">Uncharacterized protein</fullName>
    </submittedName>
</protein>